<keyword evidence="1" id="KW-0813">Transport</keyword>
<dbReference type="Gramene" id="EFJ31302">
    <property type="protein sequence ID" value="EFJ31302"/>
    <property type="gene ID" value="SELMODRAFT_88131"/>
</dbReference>
<dbReference type="InterPro" id="IPR017937">
    <property type="entry name" value="Thioredoxin_CS"/>
</dbReference>
<dbReference type="KEGG" id="smo:SELMODRAFT_88131"/>
<proteinExistence type="inferred from homology"/>
<dbReference type="InterPro" id="IPR013766">
    <property type="entry name" value="Thioredoxin_domain"/>
</dbReference>
<comment type="similarity">
    <text evidence="4">Belongs to the thioredoxin family. Plant F-type subfamily.</text>
</comment>
<evidence type="ECO:0000256" key="4">
    <source>
        <dbReference type="ARBA" id="ARBA00038337"/>
    </source>
</evidence>
<keyword evidence="3" id="KW-0676">Redox-active center</keyword>
<evidence type="ECO:0000313" key="7">
    <source>
        <dbReference type="Proteomes" id="UP000001514"/>
    </source>
</evidence>
<dbReference type="SUPFAM" id="SSF52833">
    <property type="entry name" value="Thioredoxin-like"/>
    <property type="match status" value="1"/>
</dbReference>
<organism evidence="7">
    <name type="scientific">Selaginella moellendorffii</name>
    <name type="common">Spikemoss</name>
    <dbReference type="NCBI Taxonomy" id="88036"/>
    <lineage>
        <taxon>Eukaryota</taxon>
        <taxon>Viridiplantae</taxon>
        <taxon>Streptophyta</taxon>
        <taxon>Embryophyta</taxon>
        <taxon>Tracheophyta</taxon>
        <taxon>Lycopodiopsida</taxon>
        <taxon>Selaginellales</taxon>
        <taxon>Selaginellaceae</taxon>
        <taxon>Selaginella</taxon>
    </lineage>
</organism>
<dbReference type="Pfam" id="PF00085">
    <property type="entry name" value="Thioredoxin"/>
    <property type="match status" value="1"/>
</dbReference>
<dbReference type="FunCoup" id="D8RAB9">
    <property type="interactions" value="3415"/>
</dbReference>
<dbReference type="PRINTS" id="PR00421">
    <property type="entry name" value="THIOREDOXIN"/>
</dbReference>
<gene>
    <name evidence="6" type="ORF">SELMODRAFT_88131</name>
</gene>
<dbReference type="OMA" id="VIFTAKW"/>
<keyword evidence="2" id="KW-1015">Disulfide bond</keyword>
<dbReference type="HOGENOM" id="CLU_090389_14_1_1"/>
<dbReference type="AlphaFoldDB" id="D8RAB9"/>
<accession>D8RAB9</accession>
<dbReference type="PROSITE" id="PS00194">
    <property type="entry name" value="THIOREDOXIN_1"/>
    <property type="match status" value="1"/>
</dbReference>
<dbReference type="PROSITE" id="PS51352">
    <property type="entry name" value="THIOREDOXIN_2"/>
    <property type="match status" value="1"/>
</dbReference>
<dbReference type="InterPro" id="IPR036249">
    <property type="entry name" value="Thioredoxin-like_sf"/>
</dbReference>
<evidence type="ECO:0000256" key="2">
    <source>
        <dbReference type="ARBA" id="ARBA00023157"/>
    </source>
</evidence>
<dbReference type="FunFam" id="3.40.30.10:FF:000245">
    <property type="entry name" value="Thioredoxin"/>
    <property type="match status" value="1"/>
</dbReference>
<dbReference type="Proteomes" id="UP000001514">
    <property type="component" value="Unassembled WGS sequence"/>
</dbReference>
<evidence type="ECO:0000259" key="5">
    <source>
        <dbReference type="PROSITE" id="PS51352"/>
    </source>
</evidence>
<dbReference type="OrthoDB" id="10263751at2759"/>
<evidence type="ECO:0000256" key="3">
    <source>
        <dbReference type="ARBA" id="ARBA00023284"/>
    </source>
</evidence>
<dbReference type="eggNOG" id="KOG0907">
    <property type="taxonomic scope" value="Eukaryota"/>
</dbReference>
<dbReference type="InParanoid" id="D8RAB9"/>
<keyword evidence="1" id="KW-0249">Electron transport</keyword>
<reference evidence="6 7" key="1">
    <citation type="journal article" date="2011" name="Science">
        <title>The Selaginella genome identifies genetic changes associated with the evolution of vascular plants.</title>
        <authorList>
            <person name="Banks J.A."/>
            <person name="Nishiyama T."/>
            <person name="Hasebe M."/>
            <person name="Bowman J.L."/>
            <person name="Gribskov M."/>
            <person name="dePamphilis C."/>
            <person name="Albert V.A."/>
            <person name="Aono N."/>
            <person name="Aoyama T."/>
            <person name="Ambrose B.A."/>
            <person name="Ashton N.W."/>
            <person name="Axtell M.J."/>
            <person name="Barker E."/>
            <person name="Barker M.S."/>
            <person name="Bennetzen J.L."/>
            <person name="Bonawitz N.D."/>
            <person name="Chapple C."/>
            <person name="Cheng C."/>
            <person name="Correa L.G."/>
            <person name="Dacre M."/>
            <person name="DeBarry J."/>
            <person name="Dreyer I."/>
            <person name="Elias M."/>
            <person name="Engstrom E.M."/>
            <person name="Estelle M."/>
            <person name="Feng L."/>
            <person name="Finet C."/>
            <person name="Floyd S.K."/>
            <person name="Frommer W.B."/>
            <person name="Fujita T."/>
            <person name="Gramzow L."/>
            <person name="Gutensohn M."/>
            <person name="Harholt J."/>
            <person name="Hattori M."/>
            <person name="Heyl A."/>
            <person name="Hirai T."/>
            <person name="Hiwatashi Y."/>
            <person name="Ishikawa M."/>
            <person name="Iwata M."/>
            <person name="Karol K.G."/>
            <person name="Koehler B."/>
            <person name="Kolukisaoglu U."/>
            <person name="Kubo M."/>
            <person name="Kurata T."/>
            <person name="Lalonde S."/>
            <person name="Li K."/>
            <person name="Li Y."/>
            <person name="Litt A."/>
            <person name="Lyons E."/>
            <person name="Manning G."/>
            <person name="Maruyama T."/>
            <person name="Michael T.P."/>
            <person name="Mikami K."/>
            <person name="Miyazaki S."/>
            <person name="Morinaga S."/>
            <person name="Murata T."/>
            <person name="Mueller-Roeber B."/>
            <person name="Nelson D.R."/>
            <person name="Obara M."/>
            <person name="Oguri Y."/>
            <person name="Olmstead R.G."/>
            <person name="Onodera N."/>
            <person name="Petersen B.L."/>
            <person name="Pils B."/>
            <person name="Prigge M."/>
            <person name="Rensing S.A."/>
            <person name="Riano-Pachon D.M."/>
            <person name="Roberts A.W."/>
            <person name="Sato Y."/>
            <person name="Scheller H.V."/>
            <person name="Schulz B."/>
            <person name="Schulz C."/>
            <person name="Shakirov E.V."/>
            <person name="Shibagaki N."/>
            <person name="Shinohara N."/>
            <person name="Shippen D.E."/>
            <person name="Soerensen I."/>
            <person name="Sotooka R."/>
            <person name="Sugimoto N."/>
            <person name="Sugita M."/>
            <person name="Sumikawa N."/>
            <person name="Tanurdzic M."/>
            <person name="Theissen G."/>
            <person name="Ulvskov P."/>
            <person name="Wakazuki S."/>
            <person name="Weng J.K."/>
            <person name="Willats W.W."/>
            <person name="Wipf D."/>
            <person name="Wolf P.G."/>
            <person name="Yang L."/>
            <person name="Zimmer A.D."/>
            <person name="Zhu Q."/>
            <person name="Mitros T."/>
            <person name="Hellsten U."/>
            <person name="Loque D."/>
            <person name="Otillar R."/>
            <person name="Salamov A."/>
            <person name="Schmutz J."/>
            <person name="Shapiro H."/>
            <person name="Lindquist E."/>
            <person name="Lucas S."/>
            <person name="Rokhsar D."/>
            <person name="Grigoriev I.V."/>
        </authorList>
    </citation>
    <scope>NUCLEOTIDE SEQUENCE [LARGE SCALE GENOMIC DNA]</scope>
</reference>
<dbReference type="PANTHER" id="PTHR46115">
    <property type="entry name" value="THIOREDOXIN-LIKE PROTEIN 1"/>
    <property type="match status" value="1"/>
</dbReference>
<protein>
    <recommendedName>
        <fullName evidence="5">Thioredoxin domain-containing protein</fullName>
    </recommendedName>
</protein>
<evidence type="ECO:0000313" key="6">
    <source>
        <dbReference type="EMBL" id="EFJ31302.1"/>
    </source>
</evidence>
<feature type="domain" description="Thioredoxin" evidence="5">
    <location>
        <begin position="1"/>
        <end position="112"/>
    </location>
</feature>
<dbReference type="Gene3D" id="3.40.30.10">
    <property type="entry name" value="Glutaredoxin"/>
    <property type="match status" value="1"/>
</dbReference>
<keyword evidence="7" id="KW-1185">Reference proteome</keyword>
<evidence type="ECO:0000256" key="1">
    <source>
        <dbReference type="ARBA" id="ARBA00022982"/>
    </source>
</evidence>
<dbReference type="EMBL" id="GL377574">
    <property type="protein sequence ID" value="EFJ31302.1"/>
    <property type="molecule type" value="Genomic_DNA"/>
</dbReference>
<name>D8RAB9_SELML</name>
<dbReference type="CDD" id="cd02947">
    <property type="entry name" value="TRX_family"/>
    <property type="match status" value="1"/>
</dbReference>
<dbReference type="STRING" id="88036.D8RAB9"/>
<sequence>MATETVCAITSVELWQAKFKEAEEGKKLLVVDFTATWCGPCKAIAPIFLEYSKTFTDAIFVKVDVDQMPAITTEWKVEAMPTFLLIKEGKVVEKIVGADKDQLKKKLQLHTGAGVHA</sequence>